<name>A0A562P940_9BURK</name>
<dbReference type="NCBIfam" id="TIGR00254">
    <property type="entry name" value="GGDEF"/>
    <property type="match status" value="1"/>
</dbReference>
<dbReference type="Proteomes" id="UP000437862">
    <property type="component" value="Chromosome"/>
</dbReference>
<feature type="domain" description="GGDEF" evidence="4">
    <location>
        <begin position="423"/>
        <end position="556"/>
    </location>
</feature>
<dbReference type="InterPro" id="IPR000160">
    <property type="entry name" value="GGDEF_dom"/>
</dbReference>
<sequence length="562" mass="60401">MRLETKLKIASACIIGVMSAIAVVPHFLNASVTDVMTNLRTTSARERQYAQLLDYLLDAETGQRGYVITGKNEFLQPYHSALRALPPLLDELRAAPAGPPERRALQDIVTLTNAKIAYSTEVVEVRAQRGFEPAKALIDAGRGKSYMDQLRVLIGGQEAAYAQQRAALRERLAANSELAALISSAATIIDVLLLVALAVAANRGLAKRMKDQQAANDVSAQLRATAALSERRNTQLQAGGEMLQALELAETLDEGAQIVALFFGRLLPTLSGSMYLYRNSRDILERQASWGAAHDPEVLEPLDCWALRKGGQHLQEDAGALTCRHSQQAATGQPRMCLPLVTQGNVIGFITVSGADIGAHAGAVERAWVLQLAEQVALALSNVQLRASLRHQSVIDPLTQLYNRRYMDETVKRELARAGRKGTPLALILIDLDHFKRVNDTFGHEAGDMVLRAVAHVLQQSVRGGDAACRFGGEELVVVLPECPLEHAAERADQLRRAIRALSLTVAGDALSVSASLGVAAFPVNGPSAEAVLQAADAALYAAKRGGRDRVVVATPLEPGDG</sequence>
<keyword evidence="3" id="KW-0472">Membrane</keyword>
<evidence type="ECO:0000313" key="8">
    <source>
        <dbReference type="Proteomes" id="UP000437862"/>
    </source>
</evidence>
<dbReference type="InterPro" id="IPR029787">
    <property type="entry name" value="Nucleotide_cyclase"/>
</dbReference>
<dbReference type="PANTHER" id="PTHR45138">
    <property type="entry name" value="REGULATORY COMPONENTS OF SENSORY TRANSDUCTION SYSTEM"/>
    <property type="match status" value="1"/>
</dbReference>
<dbReference type="SUPFAM" id="SSF55781">
    <property type="entry name" value="GAF domain-like"/>
    <property type="match status" value="1"/>
</dbReference>
<dbReference type="SMART" id="SM00267">
    <property type="entry name" value="GGDEF"/>
    <property type="match status" value="1"/>
</dbReference>
<dbReference type="CDD" id="cd19410">
    <property type="entry name" value="HK9-like_sensor"/>
    <property type="match status" value="1"/>
</dbReference>
<dbReference type="InterPro" id="IPR029016">
    <property type="entry name" value="GAF-like_dom_sf"/>
</dbReference>
<dbReference type="GO" id="GO:1902201">
    <property type="term" value="P:negative regulation of bacterial-type flagellum-dependent cell motility"/>
    <property type="evidence" value="ECO:0007669"/>
    <property type="project" value="TreeGrafter"/>
</dbReference>
<reference evidence="6 7" key="1">
    <citation type="journal article" date="2015" name="Stand. Genomic Sci.">
        <title>Genomic Encyclopedia of Bacterial and Archaeal Type Strains, Phase III: the genomes of soil and plant-associated and newly described type strains.</title>
        <authorList>
            <person name="Whitman W.B."/>
            <person name="Woyke T."/>
            <person name="Klenk H.P."/>
            <person name="Zhou Y."/>
            <person name="Lilburn T.G."/>
            <person name="Beck B.J."/>
            <person name="De Vos P."/>
            <person name="Vandamme P."/>
            <person name="Eisen J.A."/>
            <person name="Garrity G."/>
            <person name="Hugenholtz P."/>
            <person name="Kyrpides N.C."/>
        </authorList>
    </citation>
    <scope>NUCLEOTIDE SEQUENCE [LARGE SCALE GENOMIC DNA]</scope>
    <source>
        <strain evidence="6 7">CGMCC 1.10685</strain>
    </source>
</reference>
<reference evidence="5 8" key="3">
    <citation type="submission" date="2019-12" db="EMBL/GenBank/DDBJ databases">
        <title>Draft Genome Sequences of Six Type Strains of the Genus Massilia.</title>
        <authorList>
            <person name="Miess H."/>
            <person name="Frediansyah A."/>
            <person name="Goeker M."/>
            <person name="Gross H."/>
        </authorList>
    </citation>
    <scope>NUCLEOTIDE SEQUENCE [LARGE SCALE GENOMIC DNA]</scope>
    <source>
        <strain evidence="5 8">DSM 26639</strain>
    </source>
</reference>
<dbReference type="RefSeq" id="WP_145882001.1">
    <property type="nucleotide sequence ID" value="NZ_CP046904.1"/>
</dbReference>
<feature type="transmembrane region" description="Helical" evidence="3">
    <location>
        <begin position="178"/>
        <end position="200"/>
    </location>
</feature>
<gene>
    <name evidence="5" type="ORF">GO485_02560</name>
    <name evidence="6" type="ORF">IP92_05794</name>
</gene>
<proteinExistence type="predicted"/>
<dbReference type="GO" id="GO:0005886">
    <property type="term" value="C:plasma membrane"/>
    <property type="evidence" value="ECO:0007669"/>
    <property type="project" value="TreeGrafter"/>
</dbReference>
<reference evidence="6" key="2">
    <citation type="submission" date="2019-07" db="EMBL/GenBank/DDBJ databases">
        <authorList>
            <person name="Whitman W."/>
            <person name="Huntemann M."/>
            <person name="Clum A."/>
            <person name="Pillay M."/>
            <person name="Palaniappan K."/>
            <person name="Varghese N."/>
            <person name="Mikhailova N."/>
            <person name="Stamatis D."/>
            <person name="Reddy T."/>
            <person name="Daum C."/>
            <person name="Shapiro N."/>
            <person name="Ivanova N."/>
            <person name="Kyrpides N."/>
            <person name="Woyke T."/>
        </authorList>
    </citation>
    <scope>NUCLEOTIDE SEQUENCE</scope>
    <source>
        <strain evidence="6">CGMCC 1.10685</strain>
    </source>
</reference>
<dbReference type="EMBL" id="VLKW01000019">
    <property type="protein sequence ID" value="TWI40974.1"/>
    <property type="molecule type" value="Genomic_DNA"/>
</dbReference>
<evidence type="ECO:0000256" key="1">
    <source>
        <dbReference type="ARBA" id="ARBA00012528"/>
    </source>
</evidence>
<dbReference type="SMART" id="SM00065">
    <property type="entry name" value="GAF"/>
    <property type="match status" value="1"/>
</dbReference>
<dbReference type="Proteomes" id="UP000315112">
    <property type="component" value="Unassembled WGS sequence"/>
</dbReference>
<dbReference type="Pfam" id="PF05227">
    <property type="entry name" value="CHASE3"/>
    <property type="match status" value="1"/>
</dbReference>
<organism evidence="6 7">
    <name type="scientific">Pseudoduganella flava</name>
    <dbReference type="NCBI Taxonomy" id="871742"/>
    <lineage>
        <taxon>Bacteria</taxon>
        <taxon>Pseudomonadati</taxon>
        <taxon>Pseudomonadota</taxon>
        <taxon>Betaproteobacteria</taxon>
        <taxon>Burkholderiales</taxon>
        <taxon>Oxalobacteraceae</taxon>
        <taxon>Telluria group</taxon>
        <taxon>Pseudoduganella</taxon>
    </lineage>
</organism>
<dbReference type="Pfam" id="PF13492">
    <property type="entry name" value="GAF_3"/>
    <property type="match status" value="1"/>
</dbReference>
<dbReference type="OrthoDB" id="9803824at2"/>
<dbReference type="AlphaFoldDB" id="A0A562P940"/>
<dbReference type="GO" id="GO:0043709">
    <property type="term" value="P:cell adhesion involved in single-species biofilm formation"/>
    <property type="evidence" value="ECO:0007669"/>
    <property type="project" value="TreeGrafter"/>
</dbReference>
<accession>A0A562P940</accession>
<evidence type="ECO:0000313" key="7">
    <source>
        <dbReference type="Proteomes" id="UP000315112"/>
    </source>
</evidence>
<dbReference type="EMBL" id="CP046904">
    <property type="protein sequence ID" value="QGZ38037.1"/>
    <property type="molecule type" value="Genomic_DNA"/>
</dbReference>
<evidence type="ECO:0000313" key="6">
    <source>
        <dbReference type="EMBL" id="TWI40974.1"/>
    </source>
</evidence>
<evidence type="ECO:0000259" key="4">
    <source>
        <dbReference type="PROSITE" id="PS50887"/>
    </source>
</evidence>
<dbReference type="SUPFAM" id="SSF55073">
    <property type="entry name" value="Nucleotide cyclase"/>
    <property type="match status" value="1"/>
</dbReference>
<keyword evidence="8" id="KW-1185">Reference proteome</keyword>
<dbReference type="InterPro" id="IPR043128">
    <property type="entry name" value="Rev_trsase/Diguanyl_cyclase"/>
</dbReference>
<dbReference type="Gene3D" id="3.30.70.270">
    <property type="match status" value="1"/>
</dbReference>
<keyword evidence="3" id="KW-1133">Transmembrane helix</keyword>
<dbReference type="CDD" id="cd01949">
    <property type="entry name" value="GGDEF"/>
    <property type="match status" value="1"/>
</dbReference>
<dbReference type="PANTHER" id="PTHR45138:SF9">
    <property type="entry name" value="DIGUANYLATE CYCLASE DGCM-RELATED"/>
    <property type="match status" value="1"/>
</dbReference>
<dbReference type="InterPro" id="IPR050469">
    <property type="entry name" value="Diguanylate_Cyclase"/>
</dbReference>
<dbReference type="Gene3D" id="3.30.450.40">
    <property type="match status" value="1"/>
</dbReference>
<keyword evidence="3" id="KW-0812">Transmembrane</keyword>
<comment type="catalytic activity">
    <reaction evidence="2">
        <text>2 GTP = 3',3'-c-di-GMP + 2 diphosphate</text>
        <dbReference type="Rhea" id="RHEA:24898"/>
        <dbReference type="ChEBI" id="CHEBI:33019"/>
        <dbReference type="ChEBI" id="CHEBI:37565"/>
        <dbReference type="ChEBI" id="CHEBI:58805"/>
        <dbReference type="EC" id="2.7.7.65"/>
    </reaction>
</comment>
<dbReference type="Pfam" id="PF00990">
    <property type="entry name" value="GGDEF"/>
    <property type="match status" value="1"/>
</dbReference>
<dbReference type="InterPro" id="IPR007891">
    <property type="entry name" value="CHASE3"/>
</dbReference>
<feature type="transmembrane region" description="Helical" evidence="3">
    <location>
        <begin position="7"/>
        <end position="28"/>
    </location>
</feature>
<dbReference type="EC" id="2.7.7.65" evidence="1"/>
<evidence type="ECO:0000313" key="5">
    <source>
        <dbReference type="EMBL" id="QGZ38037.1"/>
    </source>
</evidence>
<evidence type="ECO:0000256" key="2">
    <source>
        <dbReference type="ARBA" id="ARBA00034247"/>
    </source>
</evidence>
<dbReference type="InterPro" id="IPR003018">
    <property type="entry name" value="GAF"/>
</dbReference>
<protein>
    <recommendedName>
        <fullName evidence="1">diguanylate cyclase</fullName>
        <ecNumber evidence="1">2.7.7.65</ecNumber>
    </recommendedName>
</protein>
<dbReference type="GO" id="GO:0052621">
    <property type="term" value="F:diguanylate cyclase activity"/>
    <property type="evidence" value="ECO:0007669"/>
    <property type="project" value="UniProtKB-EC"/>
</dbReference>
<dbReference type="FunFam" id="3.30.70.270:FF:000001">
    <property type="entry name" value="Diguanylate cyclase domain protein"/>
    <property type="match status" value="1"/>
</dbReference>
<dbReference type="PROSITE" id="PS50887">
    <property type="entry name" value="GGDEF"/>
    <property type="match status" value="1"/>
</dbReference>
<evidence type="ECO:0000256" key="3">
    <source>
        <dbReference type="SAM" id="Phobius"/>
    </source>
</evidence>